<protein>
    <submittedName>
        <fullName evidence="2">Glyoxalase/bleomycin resistance protein/dioxygenase</fullName>
    </submittedName>
</protein>
<dbReference type="SUPFAM" id="SSF54593">
    <property type="entry name" value="Glyoxalase/Bleomycin resistance protein/Dihydroxybiphenyl dioxygenase"/>
    <property type="match status" value="1"/>
</dbReference>
<evidence type="ECO:0000313" key="2">
    <source>
        <dbReference type="EMBL" id="AFK57367.1"/>
    </source>
</evidence>
<evidence type="ECO:0000313" key="3">
    <source>
        <dbReference type="Proteomes" id="UP000005258"/>
    </source>
</evidence>
<dbReference type="KEGG" id="tmo:TMO_c0757"/>
<keyword evidence="3" id="KW-1185">Reference proteome</keyword>
<dbReference type="EMBL" id="CP003239">
    <property type="protein sequence ID" value="AFK57367.1"/>
    <property type="molecule type" value="Genomic_DNA"/>
</dbReference>
<dbReference type="InterPro" id="IPR037523">
    <property type="entry name" value="VOC_core"/>
</dbReference>
<gene>
    <name evidence="2" type="ordered locus">TMO_c0757</name>
</gene>
<feature type="domain" description="VOC" evidence="1">
    <location>
        <begin position="4"/>
        <end position="121"/>
    </location>
</feature>
<dbReference type="PIRSF" id="PIRSF039020">
    <property type="entry name" value="EhpR"/>
    <property type="match status" value="1"/>
</dbReference>
<proteinExistence type="predicted"/>
<dbReference type="Proteomes" id="UP000005258">
    <property type="component" value="Plasmid pTM3"/>
</dbReference>
<dbReference type="InterPro" id="IPR029068">
    <property type="entry name" value="Glyas_Bleomycin-R_OHBP_Dase"/>
</dbReference>
<dbReference type="PROSITE" id="PS51819">
    <property type="entry name" value="VOC"/>
    <property type="match status" value="1"/>
</dbReference>
<sequence length="124" mass="12944">MMTHPSYALLYVADPAASATFYADLFDTRPVDVSPAFALFALEGGMMLGLWAQSVVVPAPSAAPGASELGIRMADDAAVDAVFADWQARGVTIAAAPMKQGFGYSFMGLDPDGHRLRVYALAGG</sequence>
<dbReference type="HOGENOM" id="CLU_163370_1_0_5"/>
<dbReference type="InterPro" id="IPR026275">
    <property type="entry name" value="Glyoxalase/dOase/EhpR"/>
</dbReference>
<dbReference type="GO" id="GO:0051213">
    <property type="term" value="F:dioxygenase activity"/>
    <property type="evidence" value="ECO:0007669"/>
    <property type="project" value="UniProtKB-KW"/>
</dbReference>
<keyword evidence="2" id="KW-0614">Plasmid</keyword>
<reference evidence="2 3" key="1">
    <citation type="journal article" date="2012" name="J. Am. Chem. Soc.">
        <title>Bacterial biosynthesis and maturation of the didemnin anti-cancer agents.</title>
        <authorList>
            <person name="Xu Y."/>
            <person name="Kersten R.D."/>
            <person name="Nam S.J."/>
            <person name="Lu L."/>
            <person name="Al-Suwailem A.M."/>
            <person name="Zheng H."/>
            <person name="Fenical W."/>
            <person name="Dorrestein P.C."/>
            <person name="Moore B.S."/>
            <person name="Qian P.Y."/>
        </authorList>
    </citation>
    <scope>NUCLEOTIDE SEQUENCE [LARGE SCALE GENOMIC DNA]</scope>
    <source>
        <strain evidence="2 3">KA081020-065</strain>
    </source>
</reference>
<dbReference type="AlphaFoldDB" id="I3TX79"/>
<name>I3TX79_TISMK</name>
<dbReference type="InterPro" id="IPR004360">
    <property type="entry name" value="Glyas_Fos-R_dOase_dom"/>
</dbReference>
<geneLocation type="plasmid" evidence="2 3">
    <name>pTM3</name>
</geneLocation>
<evidence type="ECO:0000259" key="1">
    <source>
        <dbReference type="PROSITE" id="PS51819"/>
    </source>
</evidence>
<accession>I3TX79</accession>
<dbReference type="Gene3D" id="3.30.720.120">
    <property type="match status" value="1"/>
</dbReference>
<dbReference type="RefSeq" id="WP_014748356.1">
    <property type="nucleotide sequence ID" value="NC_017958.1"/>
</dbReference>
<dbReference type="Pfam" id="PF00903">
    <property type="entry name" value="Glyoxalase"/>
    <property type="match status" value="1"/>
</dbReference>
<dbReference type="Gene3D" id="3.30.720.110">
    <property type="match status" value="1"/>
</dbReference>
<organism evidence="2 3">
    <name type="scientific">Tistrella mobilis (strain KA081020-065)</name>
    <dbReference type="NCBI Taxonomy" id="1110502"/>
    <lineage>
        <taxon>Bacteria</taxon>
        <taxon>Pseudomonadati</taxon>
        <taxon>Pseudomonadota</taxon>
        <taxon>Alphaproteobacteria</taxon>
        <taxon>Geminicoccales</taxon>
        <taxon>Geminicoccaceae</taxon>
        <taxon>Tistrella</taxon>
    </lineage>
</organism>